<dbReference type="Proteomes" id="UP000199063">
    <property type="component" value="Unassembled WGS sequence"/>
</dbReference>
<dbReference type="EMBL" id="FNHI01000021">
    <property type="protein sequence ID" value="SDN17420.1"/>
    <property type="molecule type" value="Genomic_DNA"/>
</dbReference>
<dbReference type="AlphaFoldDB" id="A0A1G9Z7U9"/>
<reference evidence="3" key="1">
    <citation type="submission" date="2016-10" db="EMBL/GenBank/DDBJ databases">
        <authorList>
            <person name="Varghese N."/>
            <person name="Submissions S."/>
        </authorList>
    </citation>
    <scope>NUCLEOTIDE SEQUENCE [LARGE SCALE GENOMIC DNA]</scope>
    <source>
        <strain evidence="3">CGMCC 4.7042</strain>
    </source>
</reference>
<dbReference type="GeneID" id="40832587"/>
<proteinExistence type="predicted"/>
<sequence>MAESTRATTSSEEGRPLPPIGSLTQRQVRGMDCVHCGIVLTAQTAVDLKPRLLRIADRTFTWFPRSCRRHIPPTP</sequence>
<evidence type="ECO:0000313" key="3">
    <source>
        <dbReference type="Proteomes" id="UP000199063"/>
    </source>
</evidence>
<evidence type="ECO:0000313" key="2">
    <source>
        <dbReference type="EMBL" id="SDN17420.1"/>
    </source>
</evidence>
<feature type="region of interest" description="Disordered" evidence="1">
    <location>
        <begin position="1"/>
        <end position="23"/>
    </location>
</feature>
<protein>
    <submittedName>
        <fullName evidence="2">Uncharacterized protein</fullName>
    </submittedName>
</protein>
<dbReference type="STRING" id="1196353.SAMN05444921_1213"/>
<feature type="compositionally biased region" description="Polar residues" evidence="1">
    <location>
        <begin position="1"/>
        <end position="11"/>
    </location>
</feature>
<accession>A0A1G9Z7U9</accession>
<name>A0A1G9Z7U9_9ACTN</name>
<evidence type="ECO:0000256" key="1">
    <source>
        <dbReference type="SAM" id="MobiDB-lite"/>
    </source>
</evidence>
<gene>
    <name evidence="2" type="ORF">SAMN05444921_1213</name>
</gene>
<keyword evidence="3" id="KW-1185">Reference proteome</keyword>
<dbReference type="OrthoDB" id="4260134at2"/>
<dbReference type="RefSeq" id="WP_093659240.1">
    <property type="nucleotide sequence ID" value="NZ_FNHI01000021.1"/>
</dbReference>
<organism evidence="2 3">
    <name type="scientific">Streptomyces wuyuanensis</name>
    <dbReference type="NCBI Taxonomy" id="1196353"/>
    <lineage>
        <taxon>Bacteria</taxon>
        <taxon>Bacillati</taxon>
        <taxon>Actinomycetota</taxon>
        <taxon>Actinomycetes</taxon>
        <taxon>Kitasatosporales</taxon>
        <taxon>Streptomycetaceae</taxon>
        <taxon>Streptomyces</taxon>
    </lineage>
</organism>